<dbReference type="CDD" id="cd00342">
    <property type="entry name" value="gram_neg_porins"/>
    <property type="match status" value="1"/>
</dbReference>
<keyword evidence="7" id="KW-0406">Ion transport</keyword>
<dbReference type="InterPro" id="IPR002299">
    <property type="entry name" value="Porin_Neis"/>
</dbReference>
<dbReference type="InterPro" id="IPR050298">
    <property type="entry name" value="Gram-neg_bact_OMP"/>
</dbReference>
<keyword evidence="8" id="KW-0626">Porin</keyword>
<dbReference type="GO" id="GO:0009279">
    <property type="term" value="C:cell outer membrane"/>
    <property type="evidence" value="ECO:0007669"/>
    <property type="project" value="UniProtKB-SubCell"/>
</dbReference>
<dbReference type="PANTHER" id="PTHR34501">
    <property type="entry name" value="PROTEIN YDDL-RELATED"/>
    <property type="match status" value="1"/>
</dbReference>
<reference evidence="14" key="1">
    <citation type="submission" date="2016-01" db="EMBL/GenBank/DDBJ databases">
        <authorList>
            <person name="Peeters C."/>
        </authorList>
    </citation>
    <scope>NUCLEOTIDE SEQUENCE [LARGE SCALE GENOMIC DNA]</scope>
</reference>
<evidence type="ECO:0000313" key="14">
    <source>
        <dbReference type="Proteomes" id="UP000054740"/>
    </source>
</evidence>
<dbReference type="PRINTS" id="PR00182">
    <property type="entry name" value="ECOLNEIPORIN"/>
</dbReference>
<protein>
    <submittedName>
        <fullName evidence="13">Outer membrane protein (Porin)</fullName>
    </submittedName>
</protein>
<evidence type="ECO:0000256" key="7">
    <source>
        <dbReference type="ARBA" id="ARBA00023065"/>
    </source>
</evidence>
<dbReference type="Pfam" id="PF13609">
    <property type="entry name" value="Porin_4"/>
    <property type="match status" value="1"/>
</dbReference>
<keyword evidence="14" id="KW-1185">Reference proteome</keyword>
<dbReference type="Gene3D" id="2.40.160.10">
    <property type="entry name" value="Porin"/>
    <property type="match status" value="1"/>
</dbReference>
<dbReference type="RefSeq" id="WP_053572540.1">
    <property type="nucleotide sequence ID" value="NZ_FCNY02000010.1"/>
</dbReference>
<evidence type="ECO:0000256" key="9">
    <source>
        <dbReference type="ARBA" id="ARBA00023136"/>
    </source>
</evidence>
<keyword evidence="4" id="KW-1134">Transmembrane beta strand</keyword>
<feature type="signal peptide" evidence="11">
    <location>
        <begin position="1"/>
        <end position="20"/>
    </location>
</feature>
<dbReference type="PRINTS" id="PR00184">
    <property type="entry name" value="NEISSPPORIN"/>
</dbReference>
<evidence type="ECO:0000256" key="11">
    <source>
        <dbReference type="SAM" id="SignalP"/>
    </source>
</evidence>
<organism evidence="13 14">
    <name type="scientific">Caballeronia cordobensis</name>
    <name type="common">Burkholderia cordobensis</name>
    <dbReference type="NCBI Taxonomy" id="1353886"/>
    <lineage>
        <taxon>Bacteria</taxon>
        <taxon>Pseudomonadati</taxon>
        <taxon>Pseudomonadota</taxon>
        <taxon>Betaproteobacteria</taxon>
        <taxon>Burkholderiales</taxon>
        <taxon>Burkholderiaceae</taxon>
        <taxon>Caballeronia</taxon>
    </lineage>
</organism>
<dbReference type="PANTHER" id="PTHR34501:SF9">
    <property type="entry name" value="MAJOR OUTER MEMBRANE PROTEIN P.IA"/>
    <property type="match status" value="1"/>
</dbReference>
<comment type="subcellular location">
    <subcellularLocation>
        <location evidence="1">Cell outer membrane</location>
        <topology evidence="1">Multi-pass membrane protein</topology>
    </subcellularLocation>
</comment>
<dbReference type="GO" id="GO:0034220">
    <property type="term" value="P:monoatomic ion transmembrane transport"/>
    <property type="evidence" value="ECO:0007669"/>
    <property type="project" value="InterPro"/>
</dbReference>
<evidence type="ECO:0000259" key="12">
    <source>
        <dbReference type="Pfam" id="PF13609"/>
    </source>
</evidence>
<keyword evidence="9" id="KW-0472">Membrane</keyword>
<evidence type="ECO:0000256" key="1">
    <source>
        <dbReference type="ARBA" id="ARBA00004571"/>
    </source>
</evidence>
<evidence type="ECO:0000256" key="2">
    <source>
        <dbReference type="ARBA" id="ARBA00011233"/>
    </source>
</evidence>
<proteinExistence type="predicted"/>
<dbReference type="GO" id="GO:0046930">
    <property type="term" value="C:pore complex"/>
    <property type="evidence" value="ECO:0007669"/>
    <property type="project" value="UniProtKB-KW"/>
</dbReference>
<dbReference type="SUPFAM" id="SSF56935">
    <property type="entry name" value="Porins"/>
    <property type="match status" value="1"/>
</dbReference>
<gene>
    <name evidence="13" type="ORF">AWB70_04299</name>
</gene>
<evidence type="ECO:0000256" key="10">
    <source>
        <dbReference type="ARBA" id="ARBA00023237"/>
    </source>
</evidence>
<feature type="chain" id="PRO_5011111695" evidence="11">
    <location>
        <begin position="21"/>
        <end position="374"/>
    </location>
</feature>
<dbReference type="InterPro" id="IPR023614">
    <property type="entry name" value="Porin_dom_sf"/>
</dbReference>
<evidence type="ECO:0000313" key="13">
    <source>
        <dbReference type="EMBL" id="SAL52120.1"/>
    </source>
</evidence>
<evidence type="ECO:0000256" key="6">
    <source>
        <dbReference type="ARBA" id="ARBA00022729"/>
    </source>
</evidence>
<dbReference type="InterPro" id="IPR033900">
    <property type="entry name" value="Gram_neg_porin_domain"/>
</dbReference>
<dbReference type="InterPro" id="IPR001702">
    <property type="entry name" value="Porin_Gram-ve"/>
</dbReference>
<evidence type="ECO:0000256" key="4">
    <source>
        <dbReference type="ARBA" id="ARBA00022452"/>
    </source>
</evidence>
<dbReference type="AlphaFoldDB" id="A0A158I7V2"/>
<dbReference type="EMBL" id="FCNY02000010">
    <property type="protein sequence ID" value="SAL52120.1"/>
    <property type="molecule type" value="Genomic_DNA"/>
</dbReference>
<keyword evidence="10" id="KW-0998">Cell outer membrane</keyword>
<name>A0A158I7V2_CABCO</name>
<evidence type="ECO:0000256" key="3">
    <source>
        <dbReference type="ARBA" id="ARBA00022448"/>
    </source>
</evidence>
<evidence type="ECO:0000256" key="8">
    <source>
        <dbReference type="ARBA" id="ARBA00023114"/>
    </source>
</evidence>
<keyword evidence="5" id="KW-0812">Transmembrane</keyword>
<evidence type="ECO:0000256" key="5">
    <source>
        <dbReference type="ARBA" id="ARBA00022692"/>
    </source>
</evidence>
<comment type="subunit">
    <text evidence="2">Homotrimer.</text>
</comment>
<sequence>MKKNRLLLGMLALGAGAAHADSSVTLYGLIGTGPAYVNNVKGSHLFESASGLIQGNRFGLKGREDLGGGMSAIFTLENGFDGNTGALGQGGRMFGRQAFVGLATRRYGTLTLGRQYDTNYDFMADTGAAKLFGGNGAHVSDNDNLFGTVRFQNSVKYTSPSWGGFSFAAMYAMSNAAGDFANNRAYSATAAYRNGSLKLAVGYLQMNHPNAADNPNGAAGSDYPAPFSLFKTSALGPRTALVDEQQVIAATASYAIGPTQDNLVYSHAKYRYFDGSHLRLDNAELNGTWHITPDFYTGLGYMFTFGRYEELNQSPKWHQVDLGIDYLLSKRTDLYAFAIYQRAVGSASNAAIFFMQPSSTKSQVEVSFGIRHLF</sequence>
<dbReference type="Proteomes" id="UP000054740">
    <property type="component" value="Unassembled WGS sequence"/>
</dbReference>
<keyword evidence="3" id="KW-0813">Transport</keyword>
<keyword evidence="6 11" id="KW-0732">Signal</keyword>
<dbReference type="GO" id="GO:0015288">
    <property type="term" value="F:porin activity"/>
    <property type="evidence" value="ECO:0007669"/>
    <property type="project" value="UniProtKB-KW"/>
</dbReference>
<feature type="domain" description="Porin" evidence="12">
    <location>
        <begin position="10"/>
        <end position="342"/>
    </location>
</feature>
<accession>A0A158I7V2</accession>